<dbReference type="RefSeq" id="XP_029216884.1">
    <property type="nucleotide sequence ID" value="XM_029360217.1"/>
</dbReference>
<comment type="caution">
    <text evidence="1">The sequence shown here is derived from an EMBL/GenBank/DDBJ whole genome shotgun (WGS) entry which is preliminary data.</text>
</comment>
<accession>A0A2A9M4I4</accession>
<dbReference type="Proteomes" id="UP000224006">
    <property type="component" value="Chromosome IX"/>
</dbReference>
<keyword evidence="2" id="KW-1185">Reference proteome</keyword>
<dbReference type="EMBL" id="NWUJ01000010">
    <property type="protein sequence ID" value="PFH32875.1"/>
    <property type="molecule type" value="Genomic_DNA"/>
</dbReference>
<evidence type="ECO:0000313" key="2">
    <source>
        <dbReference type="Proteomes" id="UP000224006"/>
    </source>
</evidence>
<organism evidence="1 2">
    <name type="scientific">Besnoitia besnoiti</name>
    <name type="common">Apicomplexan protozoan</name>
    <dbReference type="NCBI Taxonomy" id="94643"/>
    <lineage>
        <taxon>Eukaryota</taxon>
        <taxon>Sar</taxon>
        <taxon>Alveolata</taxon>
        <taxon>Apicomplexa</taxon>
        <taxon>Conoidasida</taxon>
        <taxon>Coccidia</taxon>
        <taxon>Eucoccidiorida</taxon>
        <taxon>Eimeriorina</taxon>
        <taxon>Sarcocystidae</taxon>
        <taxon>Besnoitia</taxon>
    </lineage>
</organism>
<evidence type="ECO:0000313" key="1">
    <source>
        <dbReference type="EMBL" id="PFH32875.1"/>
    </source>
</evidence>
<sequence>MNEVGRVRGQFQTFYDPYVESEQGTPRRQLLIDRKQLQAEAIDLHHRVQRLKDDLRKDAENVRGLLAKLKQCHENGNAEAAGRQHEVQLVIWKVGDVLSQVEDVLKRDDETYGHLNLEKPTEQP</sequence>
<name>A0A2A9M4I4_BESBE</name>
<protein>
    <submittedName>
        <fullName evidence="1">Uncharacterized protein</fullName>
    </submittedName>
</protein>
<proteinExistence type="predicted"/>
<dbReference type="AlphaFoldDB" id="A0A2A9M4I4"/>
<gene>
    <name evidence="1" type="ORF">BESB_014880</name>
</gene>
<dbReference type="KEGG" id="bbes:BESB_014880"/>
<dbReference type="OrthoDB" id="330000at2759"/>
<reference evidence="1 2" key="1">
    <citation type="submission" date="2017-09" db="EMBL/GenBank/DDBJ databases">
        <title>Genome sequencing of Besnoitia besnoiti strain Bb-Ger1.</title>
        <authorList>
            <person name="Schares G."/>
            <person name="Venepally P."/>
            <person name="Lorenzi H.A."/>
        </authorList>
    </citation>
    <scope>NUCLEOTIDE SEQUENCE [LARGE SCALE GENOMIC DNA]</scope>
    <source>
        <strain evidence="1 2">Bb-Ger1</strain>
    </source>
</reference>
<dbReference type="GeneID" id="40306549"/>
<dbReference type="VEuPathDB" id="ToxoDB:BESB_014880"/>